<organism evidence="1 3">
    <name type="scientific">Candidatus Methanofastidiosum methylothiophilum</name>
    <dbReference type="NCBI Taxonomy" id="1705564"/>
    <lineage>
        <taxon>Archaea</taxon>
        <taxon>Methanobacteriati</taxon>
        <taxon>Methanobacteriota</taxon>
        <taxon>Stenosarchaea group</taxon>
        <taxon>Candidatus Methanofastidiosia</taxon>
        <taxon>Candidatus Methanofastidiosales</taxon>
        <taxon>Candidatus Methanofastidiosaceae</taxon>
        <taxon>Candidatus Methanofastidiosum</taxon>
    </lineage>
</organism>
<evidence type="ECO:0000313" key="4">
    <source>
        <dbReference type="Proteomes" id="UP000092403"/>
    </source>
</evidence>
<dbReference type="EMBL" id="LNGF01000008">
    <property type="protein sequence ID" value="KYC48273.1"/>
    <property type="molecule type" value="Genomic_DNA"/>
</dbReference>
<evidence type="ECO:0008006" key="5">
    <source>
        <dbReference type="Google" id="ProtNLM"/>
    </source>
</evidence>
<accession>A0A150J107</accession>
<sequence length="109" mass="13104">MGIYNEKNSFEREIARVQSAAISDENKNVILEFKSYLIATRIGILRTTRYVNILRQISQRYNSKNYSDWTKKDVIETLEKIEMEDYSPYTKKEFDKTLKRFFKWSKGEN</sequence>
<dbReference type="Proteomes" id="UP000091929">
    <property type="component" value="Unassembled WGS sequence"/>
</dbReference>
<reference evidence="3 4" key="1">
    <citation type="journal article" date="2016" name="ISME J.">
        <title>Chasing the elusive Euryarchaeota class WSA2: genomes reveal a uniquely fastidious methyl-reducing methanogen.</title>
        <authorList>
            <person name="Nobu M.K."/>
            <person name="Narihiro T."/>
            <person name="Kuroda K."/>
            <person name="Mei R."/>
            <person name="Liu W.T."/>
        </authorList>
    </citation>
    <scope>NUCLEOTIDE SEQUENCE [LARGE SCALE GENOMIC DNA]</scope>
    <source>
        <strain evidence="1">B15fssc0709_Meth_Bin003</strain>
        <strain evidence="2">BMIXfssc0709_Meth_Bin006</strain>
    </source>
</reference>
<gene>
    <name evidence="1" type="ORF">APG11_00512</name>
    <name evidence="2" type="ORF">APG12_00493</name>
</gene>
<comment type="caution">
    <text evidence="1">The sequence shown here is derived from an EMBL/GenBank/DDBJ whole genome shotgun (WGS) entry which is preliminary data.</text>
</comment>
<evidence type="ECO:0000313" key="3">
    <source>
        <dbReference type="Proteomes" id="UP000091929"/>
    </source>
</evidence>
<evidence type="ECO:0000313" key="1">
    <source>
        <dbReference type="EMBL" id="KYC48273.1"/>
    </source>
</evidence>
<accession>A0A150ITH9</accession>
<name>A0A150ITH9_9EURY</name>
<protein>
    <recommendedName>
        <fullName evidence="5">Core-binding (CB) domain-containing protein</fullName>
    </recommendedName>
</protein>
<evidence type="ECO:0000313" key="2">
    <source>
        <dbReference type="EMBL" id="KYC50930.1"/>
    </source>
</evidence>
<dbReference type="AlphaFoldDB" id="A0A150ITH9"/>
<dbReference type="EMBL" id="LNJC01000006">
    <property type="protein sequence ID" value="KYC50930.1"/>
    <property type="molecule type" value="Genomic_DNA"/>
</dbReference>
<dbReference type="Proteomes" id="UP000092403">
    <property type="component" value="Unassembled WGS sequence"/>
</dbReference>
<proteinExistence type="predicted"/>